<dbReference type="EMBL" id="JBHTIS010004201">
    <property type="protein sequence ID" value="MFD1052185.1"/>
    <property type="molecule type" value="Genomic_DNA"/>
</dbReference>
<feature type="domain" description="VWFA" evidence="1">
    <location>
        <begin position="1"/>
        <end position="144"/>
    </location>
</feature>
<proteinExistence type="predicted"/>
<reference evidence="3" key="1">
    <citation type="journal article" date="2019" name="Int. J. Syst. Evol. Microbiol.">
        <title>The Global Catalogue of Microorganisms (GCM) 10K type strain sequencing project: providing services to taxonomists for standard genome sequencing and annotation.</title>
        <authorList>
            <consortium name="The Broad Institute Genomics Platform"/>
            <consortium name="The Broad Institute Genome Sequencing Center for Infectious Disease"/>
            <person name="Wu L."/>
            <person name="Ma J."/>
        </authorList>
    </citation>
    <scope>NUCLEOTIDE SEQUENCE [LARGE SCALE GENOMIC DNA]</scope>
    <source>
        <strain evidence="3">JCM 31486</strain>
    </source>
</reference>
<dbReference type="Proteomes" id="UP001597045">
    <property type="component" value="Unassembled WGS sequence"/>
</dbReference>
<dbReference type="InterPro" id="IPR036465">
    <property type="entry name" value="vWFA_dom_sf"/>
</dbReference>
<evidence type="ECO:0000313" key="2">
    <source>
        <dbReference type="EMBL" id="MFD1052185.1"/>
    </source>
</evidence>
<gene>
    <name evidence="2" type="ORF">ACFQ1S_44725</name>
</gene>
<evidence type="ECO:0000259" key="1">
    <source>
        <dbReference type="PROSITE" id="PS50234"/>
    </source>
</evidence>
<organism evidence="2 3">
    <name type="scientific">Kibdelosporangium lantanae</name>
    <dbReference type="NCBI Taxonomy" id="1497396"/>
    <lineage>
        <taxon>Bacteria</taxon>
        <taxon>Bacillati</taxon>
        <taxon>Actinomycetota</taxon>
        <taxon>Actinomycetes</taxon>
        <taxon>Pseudonocardiales</taxon>
        <taxon>Pseudonocardiaceae</taxon>
        <taxon>Kibdelosporangium</taxon>
    </lineage>
</organism>
<evidence type="ECO:0000313" key="3">
    <source>
        <dbReference type="Proteomes" id="UP001597045"/>
    </source>
</evidence>
<dbReference type="SUPFAM" id="SSF53300">
    <property type="entry name" value="vWA-like"/>
    <property type="match status" value="1"/>
</dbReference>
<accession>A0ABW3MNL6</accession>
<dbReference type="Pfam" id="PF00092">
    <property type="entry name" value="VWA"/>
    <property type="match status" value="1"/>
</dbReference>
<sequence>SREEVTMLPFNTHPTAPRTFTLPESAPQAELDQIKSFAGGLVADGGTAIYDSLTRAYQILGAADADHFTSIVLMTDGENQNGSDLSGFQSAYQNLPHQIPVFTVLFGEGSQDELNQVATLTGGKVFDARNTDLTKVFQEIRGYQ</sequence>
<protein>
    <submittedName>
        <fullName evidence="2">VWA domain-containing protein</fullName>
    </submittedName>
</protein>
<dbReference type="Gene3D" id="3.40.50.410">
    <property type="entry name" value="von Willebrand factor, type A domain"/>
    <property type="match status" value="1"/>
</dbReference>
<comment type="caution">
    <text evidence="2">The sequence shown here is derived from an EMBL/GenBank/DDBJ whole genome shotgun (WGS) entry which is preliminary data.</text>
</comment>
<dbReference type="PROSITE" id="PS50234">
    <property type="entry name" value="VWFA"/>
    <property type="match status" value="1"/>
</dbReference>
<name>A0ABW3MNL6_9PSEU</name>
<keyword evidence="3" id="KW-1185">Reference proteome</keyword>
<dbReference type="InterPro" id="IPR002035">
    <property type="entry name" value="VWF_A"/>
</dbReference>
<feature type="non-terminal residue" evidence="2">
    <location>
        <position position="1"/>
    </location>
</feature>